<evidence type="ECO:0000256" key="2">
    <source>
        <dbReference type="SAM" id="MobiDB-lite"/>
    </source>
</evidence>
<feature type="compositionally biased region" description="Low complexity" evidence="2">
    <location>
        <begin position="415"/>
        <end position="425"/>
    </location>
</feature>
<dbReference type="EMBL" id="VJMJ01000002">
    <property type="protein sequence ID" value="KAF0745351.1"/>
    <property type="molecule type" value="Genomic_DNA"/>
</dbReference>
<feature type="compositionally biased region" description="Polar residues" evidence="2">
    <location>
        <begin position="632"/>
        <end position="652"/>
    </location>
</feature>
<feature type="compositionally biased region" description="Basic and acidic residues" evidence="2">
    <location>
        <begin position="461"/>
        <end position="480"/>
    </location>
</feature>
<dbReference type="GO" id="GO:0003682">
    <property type="term" value="F:chromatin binding"/>
    <property type="evidence" value="ECO:0007669"/>
    <property type="project" value="TreeGrafter"/>
</dbReference>
<gene>
    <name evidence="3" type="ORF">Ae201684_000377</name>
</gene>
<dbReference type="Proteomes" id="UP000481153">
    <property type="component" value="Unassembled WGS sequence"/>
</dbReference>
<evidence type="ECO:0000313" key="4">
    <source>
        <dbReference type="Proteomes" id="UP000481153"/>
    </source>
</evidence>
<keyword evidence="1" id="KW-0175">Coiled coil</keyword>
<sequence>MPEVANVFARQEDAFSNCMSIISTTIAKQEEENQLKASVEEILQLRGDVKKLTDAINESKKMIHRLEKTQARLLEELDELRRENTEKDAMLERLLEQQEQHLDEYESHLKELDDRFDYVSKMRMEQKELQSRVEKQEKNYAELQFGVALLSKSIGDESDGAGSGASPIVAPVPLAPPIQRSRSGRKLPMAKSGSATLLNGRKLSKAVTRLPPSDVLFPTTGRHPPLEHYTTSYIQPTSGTATPTEVFPATRKPSGDALAQVASELLVRQASSIFRPLSPPPKTPLLDEPTPLSPKLSSVDLLSFDLQPSSSRDVELERRPSADVNVATNFYALSSSQVEEISTSNPSATASLQCSREDIQVYNKDSIEMTEPLPTQPATPTNSRQSSERHMEISAPAPLNPDDSPSQEFVRQESQESSGQSTSESHQQDALEPNRSELIPQASPDMETPKLATTTPPITQRVEESPRVFDDHSPSPRLDETLGTTLLVKETPQLMQKAPPQHHEVLPHEDTTTIQTHNIQSEIESPSQSQLQELPSTRSVESKSDLSEIHSTTTTTNKTPAQESHQKQQLQRQPTSSEQNPHKKSSTEQKKANTPKAAKATTKTAATPANSKQETKREPVTRKKSAKAINASEDTVVTPISSSREESTQLVAATSSNKATGIRSSEEYHYLWHWAYSNIVVLSRMHGKHNVQQLFTDEKKDTVASRVRQMEETVGGMRAMVDSLHDHLGTIHNVKQNIETIQTTTMELHDGMAKMQRASEETSNTTQSLTNQLQKLDSFVQELVQGYSTAMNKTPPKPATPRPVEPTVTLAEFQNFQSHVDQLETTVAQLDPFMAEVRSARDQAKKELQAVVASQTSQAGSLEKDLIKTNDDMRKRSQEHKKELEELTVYANDVVDRLYVWIQFFAETLHVAFANESPASGTIHRLLIAVFRGKYTSLSAKLLLLADQHAGLPIEAPARAVCGHADGLADVKDRDVDAYLSSGFPLLATLVSALDKWEERSLAIPMLRLVRETLVEAKAITCVNPFQQRFSAINAKMNALNTQVSGNFTSVIMEIKMRVAETKAAVGVHSTEIRELNHLHTAVKTVTTKVDYVVSNTQMMIVEDDLKKIVTKLNTERHQLKTDLEAAIKQIANSSVEKEKELEREARRSENSRVCMDFLDREELGFVQESMQDAMSRLEREVVSHDEFVVLADRLKRKPDANDIRTYIQQKIAGLKLQQGEASHEAPLLGSVPVRCISCQNVVAAKLEPHAQQQPSKKEAKDVLPFTTSSVRHVQKQKLEAMLKAKAAMDK</sequence>
<feature type="compositionally biased region" description="Basic and acidic residues" evidence="2">
    <location>
        <begin position="426"/>
        <end position="435"/>
    </location>
</feature>
<feature type="region of interest" description="Disordered" evidence="2">
    <location>
        <begin position="521"/>
        <end position="652"/>
    </location>
</feature>
<feature type="compositionally biased region" description="Polar residues" evidence="2">
    <location>
        <begin position="549"/>
        <end position="579"/>
    </location>
</feature>
<dbReference type="GO" id="GO:0000796">
    <property type="term" value="C:condensin complex"/>
    <property type="evidence" value="ECO:0007669"/>
    <property type="project" value="TreeGrafter"/>
</dbReference>
<dbReference type="PANTHER" id="PTHR43941">
    <property type="entry name" value="STRUCTURAL MAINTENANCE OF CHROMOSOMES PROTEIN 2"/>
    <property type="match status" value="1"/>
</dbReference>
<dbReference type="GO" id="GO:0000793">
    <property type="term" value="C:condensed chromosome"/>
    <property type="evidence" value="ECO:0007669"/>
    <property type="project" value="TreeGrafter"/>
</dbReference>
<feature type="compositionally biased region" description="Polar residues" evidence="2">
    <location>
        <begin position="229"/>
        <end position="243"/>
    </location>
</feature>
<reference evidence="3 4" key="1">
    <citation type="submission" date="2019-07" db="EMBL/GenBank/DDBJ databases">
        <title>Genomics analysis of Aphanomyces spp. identifies a new class of oomycete effector associated with host adaptation.</title>
        <authorList>
            <person name="Gaulin E."/>
        </authorList>
    </citation>
    <scope>NUCLEOTIDE SEQUENCE [LARGE SCALE GENOMIC DNA]</scope>
    <source>
        <strain evidence="3 4">ATCC 201684</strain>
    </source>
</reference>
<feature type="compositionally biased region" description="Low complexity" evidence="2">
    <location>
        <begin position="521"/>
        <end position="536"/>
    </location>
</feature>
<name>A0A6G0XXA2_9STRA</name>
<dbReference type="PANTHER" id="PTHR43941:SF1">
    <property type="entry name" value="STRUCTURAL MAINTENANCE OF CHROMOSOMES PROTEIN 2"/>
    <property type="match status" value="1"/>
</dbReference>
<feature type="compositionally biased region" description="Polar residues" evidence="2">
    <location>
        <begin position="376"/>
        <end position="385"/>
    </location>
</feature>
<feature type="region of interest" description="Disordered" evidence="2">
    <location>
        <begin position="156"/>
        <end position="244"/>
    </location>
</feature>
<feature type="compositionally biased region" description="Low complexity" evidence="2">
    <location>
        <begin position="592"/>
        <end position="610"/>
    </location>
</feature>
<dbReference type="GO" id="GO:0000785">
    <property type="term" value="C:chromatin"/>
    <property type="evidence" value="ECO:0007669"/>
    <property type="project" value="TreeGrafter"/>
</dbReference>
<dbReference type="VEuPathDB" id="FungiDB:AeMF1_019688"/>
<feature type="coiled-coil region" evidence="1">
    <location>
        <begin position="28"/>
        <end position="139"/>
    </location>
</feature>
<evidence type="ECO:0000313" key="3">
    <source>
        <dbReference type="EMBL" id="KAF0745351.1"/>
    </source>
</evidence>
<feature type="coiled-coil region" evidence="1">
    <location>
        <begin position="1110"/>
        <end position="1152"/>
    </location>
</feature>
<keyword evidence="4" id="KW-1185">Reference proteome</keyword>
<dbReference type="GO" id="GO:0007076">
    <property type="term" value="P:mitotic chromosome condensation"/>
    <property type="evidence" value="ECO:0007669"/>
    <property type="project" value="TreeGrafter"/>
</dbReference>
<accession>A0A6G0XXA2</accession>
<comment type="caution">
    <text evidence="3">The sequence shown here is derived from an EMBL/GenBank/DDBJ whole genome shotgun (WGS) entry which is preliminary data.</text>
</comment>
<organism evidence="3 4">
    <name type="scientific">Aphanomyces euteiches</name>
    <dbReference type="NCBI Taxonomy" id="100861"/>
    <lineage>
        <taxon>Eukaryota</taxon>
        <taxon>Sar</taxon>
        <taxon>Stramenopiles</taxon>
        <taxon>Oomycota</taxon>
        <taxon>Saprolegniomycetes</taxon>
        <taxon>Saprolegniales</taxon>
        <taxon>Verrucalvaceae</taxon>
        <taxon>Aphanomyces</taxon>
    </lineage>
</organism>
<protein>
    <submittedName>
        <fullName evidence="3">Uncharacterized protein</fullName>
    </submittedName>
</protein>
<feature type="region of interest" description="Disordered" evidence="2">
    <location>
        <begin position="367"/>
        <end position="482"/>
    </location>
</feature>
<proteinExistence type="predicted"/>
<evidence type="ECO:0000256" key="1">
    <source>
        <dbReference type="SAM" id="Coils"/>
    </source>
</evidence>